<dbReference type="OrthoDB" id="9804086at2"/>
<accession>A0A330LSW9</accession>
<dbReference type="EMBL" id="LS483250">
    <property type="protein sequence ID" value="SQD77205.1"/>
    <property type="molecule type" value="Genomic_DNA"/>
</dbReference>
<reference evidence="2" key="1">
    <citation type="submission" date="2018-05" db="EMBL/GenBank/DDBJ databases">
        <authorList>
            <person name="Cea G.-C."/>
            <person name="William W."/>
        </authorList>
    </citation>
    <scope>NUCLEOTIDE SEQUENCE [LARGE SCALE GENOMIC DNA]</scope>
    <source>
        <strain evidence="2">DB21MT 5</strain>
    </source>
</reference>
<dbReference type="AlphaFoldDB" id="A0A330LSW9"/>
<evidence type="ECO:0000313" key="2">
    <source>
        <dbReference type="Proteomes" id="UP000250163"/>
    </source>
</evidence>
<evidence type="ECO:0000313" key="1">
    <source>
        <dbReference type="EMBL" id="SQD77205.1"/>
    </source>
</evidence>
<gene>
    <name evidence="1" type="ORF">MORIYA_0727</name>
</gene>
<sequence>MNTKGQPLNQIEFFGILRPEQQNAVDVMAAHDTGILHAPTAFGKTVAAIGLIAKRRSHCVGNVVSANTLGHKKADPSSK</sequence>
<keyword evidence="2" id="KW-1185">Reference proteome</keyword>
<dbReference type="Gene3D" id="3.40.50.300">
    <property type="entry name" value="P-loop containing nucleotide triphosphate hydrolases"/>
    <property type="match status" value="1"/>
</dbReference>
<dbReference type="RefSeq" id="WP_112712716.1">
    <property type="nucleotide sequence ID" value="NZ_LS483250.1"/>
</dbReference>
<evidence type="ECO:0008006" key="3">
    <source>
        <dbReference type="Google" id="ProtNLM"/>
    </source>
</evidence>
<dbReference type="SUPFAM" id="SSF52540">
    <property type="entry name" value="P-loop containing nucleoside triphosphate hydrolases"/>
    <property type="match status" value="1"/>
</dbReference>
<proteinExistence type="predicted"/>
<dbReference type="Proteomes" id="UP000250163">
    <property type="component" value="Chromosome MORIYA"/>
</dbReference>
<dbReference type="InterPro" id="IPR027417">
    <property type="entry name" value="P-loop_NTPase"/>
</dbReference>
<dbReference type="KEGG" id="mya:MORIYA_0727"/>
<protein>
    <recommendedName>
        <fullName evidence="3">Helicase/UvrB N-terminal domain-containing protein</fullName>
    </recommendedName>
</protein>
<name>A0A330LSW9_9GAMM</name>
<organism evidence="1 2">
    <name type="scientific">Moritella yayanosii</name>
    <dbReference type="NCBI Taxonomy" id="69539"/>
    <lineage>
        <taxon>Bacteria</taxon>
        <taxon>Pseudomonadati</taxon>
        <taxon>Pseudomonadota</taxon>
        <taxon>Gammaproteobacteria</taxon>
        <taxon>Alteromonadales</taxon>
        <taxon>Moritellaceae</taxon>
        <taxon>Moritella</taxon>
    </lineage>
</organism>